<dbReference type="PANTHER" id="PTHR46641:SF25">
    <property type="entry name" value="CNMAMIDE RECEPTOR-RELATED"/>
    <property type="match status" value="1"/>
</dbReference>
<dbReference type="AlphaFoldDB" id="A0A8W8HWQ3"/>
<protein>
    <recommendedName>
        <fullName evidence="6">G-protein coupled receptors family 1 profile domain-containing protein</fullName>
    </recommendedName>
</protein>
<dbReference type="Proteomes" id="UP000005408">
    <property type="component" value="Unassembled WGS sequence"/>
</dbReference>
<dbReference type="PANTHER" id="PTHR46641">
    <property type="entry name" value="FMRFAMIDE RECEPTOR-RELATED"/>
    <property type="match status" value="1"/>
</dbReference>
<evidence type="ECO:0000313" key="7">
    <source>
        <dbReference type="EnsemblMetazoa" id="G11406.1:cds"/>
    </source>
</evidence>
<dbReference type="PRINTS" id="PR00237">
    <property type="entry name" value="GPCRRHODOPSN"/>
</dbReference>
<evidence type="ECO:0000313" key="8">
    <source>
        <dbReference type="Proteomes" id="UP000005408"/>
    </source>
</evidence>
<dbReference type="GO" id="GO:0004930">
    <property type="term" value="F:G protein-coupled receptor activity"/>
    <property type="evidence" value="ECO:0007669"/>
    <property type="project" value="InterPro"/>
</dbReference>
<dbReference type="InterPro" id="IPR052954">
    <property type="entry name" value="GPCR-Ligand_Int"/>
</dbReference>
<keyword evidence="3 5" id="KW-1133">Transmembrane helix</keyword>
<feature type="domain" description="G-protein coupled receptors family 1 profile" evidence="6">
    <location>
        <begin position="40"/>
        <end position="310"/>
    </location>
</feature>
<name>A0A8W8HWQ3_MAGGI</name>
<evidence type="ECO:0000256" key="2">
    <source>
        <dbReference type="ARBA" id="ARBA00022692"/>
    </source>
</evidence>
<comment type="subcellular location">
    <subcellularLocation>
        <location evidence="1">Membrane</location>
    </subcellularLocation>
</comment>
<dbReference type="CDD" id="cd14978">
    <property type="entry name" value="7tmA_FMRFamide_R-like"/>
    <property type="match status" value="1"/>
</dbReference>
<dbReference type="PROSITE" id="PS50262">
    <property type="entry name" value="G_PROTEIN_RECEP_F1_2"/>
    <property type="match status" value="1"/>
</dbReference>
<dbReference type="Gene3D" id="1.20.1070.10">
    <property type="entry name" value="Rhodopsin 7-helix transmembrane proteins"/>
    <property type="match status" value="1"/>
</dbReference>
<evidence type="ECO:0000256" key="4">
    <source>
        <dbReference type="ARBA" id="ARBA00023136"/>
    </source>
</evidence>
<keyword evidence="4 5" id="KW-0472">Membrane</keyword>
<proteinExistence type="predicted"/>
<sequence>MFPVSMKDNATSPESYPEYHFAIYLWKYCSPIMIALGTVGNIFCIVTLLRKNLRQQTTVIYLVALSLNDLLVLYSGLLRHWIIKSFDVDVRLLSELSCKLHLWVVYMSLDTSGWILVAVTIERVALVWFPHASKARCNRTVSACILGVLIGSTMLINSHLIYGIGDVTNIENNETVVKHCYYESDSYKRFFIDIWPWIDLAKFNAIPFLLILIGNVIIITSVVKNHQKLRRTVVPQGTRKRMKKVNSMTATLIVLNTAFLLSTTPISVYLAFYEEWSENASHHTIARLTLSWAVVNLLMYSNNTLNFLLYCVSGGNFRKEIRHLCKRYPAAHTEATRATTLVQIQHISTHAMPTVD</sequence>
<dbReference type="GO" id="GO:0016020">
    <property type="term" value="C:membrane"/>
    <property type="evidence" value="ECO:0007669"/>
    <property type="project" value="UniProtKB-SubCell"/>
</dbReference>
<feature type="transmembrane region" description="Helical" evidence="5">
    <location>
        <begin position="249"/>
        <end position="272"/>
    </location>
</feature>
<feature type="transmembrane region" description="Helical" evidence="5">
    <location>
        <begin position="103"/>
        <end position="129"/>
    </location>
</feature>
<dbReference type="EnsemblMetazoa" id="G11406.1">
    <property type="protein sequence ID" value="G11406.1:cds"/>
    <property type="gene ID" value="G11406"/>
</dbReference>
<reference evidence="7" key="1">
    <citation type="submission" date="2022-08" db="UniProtKB">
        <authorList>
            <consortium name="EnsemblMetazoa"/>
        </authorList>
    </citation>
    <scope>IDENTIFICATION</scope>
    <source>
        <strain evidence="7">05x7-T-G4-1.051#20</strain>
    </source>
</reference>
<feature type="transmembrane region" description="Helical" evidence="5">
    <location>
        <begin position="205"/>
        <end position="223"/>
    </location>
</feature>
<feature type="transmembrane region" description="Helical" evidence="5">
    <location>
        <begin position="25"/>
        <end position="49"/>
    </location>
</feature>
<evidence type="ECO:0000256" key="5">
    <source>
        <dbReference type="SAM" id="Phobius"/>
    </source>
</evidence>
<feature type="transmembrane region" description="Helical" evidence="5">
    <location>
        <begin position="141"/>
        <end position="162"/>
    </location>
</feature>
<keyword evidence="2 5" id="KW-0812">Transmembrane</keyword>
<keyword evidence="8" id="KW-1185">Reference proteome</keyword>
<evidence type="ECO:0000256" key="1">
    <source>
        <dbReference type="ARBA" id="ARBA00004370"/>
    </source>
</evidence>
<accession>A0A8W8HWQ3</accession>
<evidence type="ECO:0000256" key="3">
    <source>
        <dbReference type="ARBA" id="ARBA00022989"/>
    </source>
</evidence>
<feature type="transmembrane region" description="Helical" evidence="5">
    <location>
        <begin position="61"/>
        <end position="83"/>
    </location>
</feature>
<dbReference type="InterPro" id="IPR017452">
    <property type="entry name" value="GPCR_Rhodpsn_7TM"/>
</dbReference>
<dbReference type="InterPro" id="IPR000276">
    <property type="entry name" value="GPCR_Rhodpsn"/>
</dbReference>
<evidence type="ECO:0000259" key="6">
    <source>
        <dbReference type="PROSITE" id="PS50262"/>
    </source>
</evidence>
<dbReference type="SUPFAM" id="SSF81321">
    <property type="entry name" value="Family A G protein-coupled receptor-like"/>
    <property type="match status" value="1"/>
</dbReference>
<dbReference type="Pfam" id="PF00001">
    <property type="entry name" value="7tm_1"/>
    <property type="match status" value="1"/>
</dbReference>
<feature type="transmembrane region" description="Helical" evidence="5">
    <location>
        <begin position="292"/>
        <end position="312"/>
    </location>
</feature>
<organism evidence="7 8">
    <name type="scientific">Magallana gigas</name>
    <name type="common">Pacific oyster</name>
    <name type="synonym">Crassostrea gigas</name>
    <dbReference type="NCBI Taxonomy" id="29159"/>
    <lineage>
        <taxon>Eukaryota</taxon>
        <taxon>Metazoa</taxon>
        <taxon>Spiralia</taxon>
        <taxon>Lophotrochozoa</taxon>
        <taxon>Mollusca</taxon>
        <taxon>Bivalvia</taxon>
        <taxon>Autobranchia</taxon>
        <taxon>Pteriomorphia</taxon>
        <taxon>Ostreida</taxon>
        <taxon>Ostreoidea</taxon>
        <taxon>Ostreidae</taxon>
        <taxon>Magallana</taxon>
    </lineage>
</organism>